<evidence type="ECO:0000313" key="2">
    <source>
        <dbReference type="Proteomes" id="UP000054097"/>
    </source>
</evidence>
<keyword evidence="2" id="KW-1185">Reference proteome</keyword>
<evidence type="ECO:0000313" key="1">
    <source>
        <dbReference type="EMBL" id="KIM28747.1"/>
    </source>
</evidence>
<dbReference type="HOGENOM" id="CLU_485768_0_0_1"/>
<proteinExistence type="predicted"/>
<sequence length="463" mass="52597">MASPDVQKGIDNAKEILHTASRPGIGTSLRRARIGKALVELHTTQNKCQNEMDTGFYRTTLLAAQCAAMNDLSTSDMVKQDLPQVVYQMEEMVLNWTWLVDHPQYQTHDSIIQVREALGNLLNVHTPKLGRQDILQGVQNKIGRLSRSCKDPFISAFRLEVTHIIMEECFHQAIRLFEAGKWAPAMSLLQSKDSELDVLVELEERYFEQDGFKDDYSPWGVGDTYEQERAASKRRDFDLQMAMCKGSQLIHTGDLHFKDAMNGDPDDMMSRALLAQDDYRAALGWITGHDVELEGQALTRLARFHAKVAKMPAPAHALYMRAVQLAAALQPALPKGDWYKEATDAIQAHRNALEAEEAKKWEKAREPILQKLLKDTEKLNEARNMDDAKFAAFIYKTWPPKTEGPAEPPSDPENPNSLSKKHLLKVIQRYHGDKNLAWGDEWRVMSEEISKRLTGRYNIMKGV</sequence>
<dbReference type="Proteomes" id="UP000054097">
    <property type="component" value="Unassembled WGS sequence"/>
</dbReference>
<dbReference type="EMBL" id="KN824291">
    <property type="protein sequence ID" value="KIM28747.1"/>
    <property type="molecule type" value="Genomic_DNA"/>
</dbReference>
<reference evidence="1 2" key="1">
    <citation type="submission" date="2014-04" db="EMBL/GenBank/DDBJ databases">
        <authorList>
            <consortium name="DOE Joint Genome Institute"/>
            <person name="Kuo A."/>
            <person name="Zuccaro A."/>
            <person name="Kohler A."/>
            <person name="Nagy L.G."/>
            <person name="Floudas D."/>
            <person name="Copeland A."/>
            <person name="Barry K.W."/>
            <person name="Cichocki N."/>
            <person name="Veneault-Fourrey C."/>
            <person name="LaButti K."/>
            <person name="Lindquist E.A."/>
            <person name="Lipzen A."/>
            <person name="Lundell T."/>
            <person name="Morin E."/>
            <person name="Murat C."/>
            <person name="Sun H."/>
            <person name="Tunlid A."/>
            <person name="Henrissat B."/>
            <person name="Grigoriev I.V."/>
            <person name="Hibbett D.S."/>
            <person name="Martin F."/>
            <person name="Nordberg H.P."/>
            <person name="Cantor M.N."/>
            <person name="Hua S.X."/>
        </authorList>
    </citation>
    <scope>NUCLEOTIDE SEQUENCE [LARGE SCALE GENOMIC DNA]</scope>
    <source>
        <strain evidence="1 2">MAFF 305830</strain>
    </source>
</reference>
<reference evidence="2" key="2">
    <citation type="submission" date="2015-01" db="EMBL/GenBank/DDBJ databases">
        <title>Evolutionary Origins and Diversification of the Mycorrhizal Mutualists.</title>
        <authorList>
            <consortium name="DOE Joint Genome Institute"/>
            <consortium name="Mycorrhizal Genomics Consortium"/>
            <person name="Kohler A."/>
            <person name="Kuo A."/>
            <person name="Nagy L.G."/>
            <person name="Floudas D."/>
            <person name="Copeland A."/>
            <person name="Barry K.W."/>
            <person name="Cichocki N."/>
            <person name="Veneault-Fourrey C."/>
            <person name="LaButti K."/>
            <person name="Lindquist E.A."/>
            <person name="Lipzen A."/>
            <person name="Lundell T."/>
            <person name="Morin E."/>
            <person name="Murat C."/>
            <person name="Riley R."/>
            <person name="Ohm R."/>
            <person name="Sun H."/>
            <person name="Tunlid A."/>
            <person name="Henrissat B."/>
            <person name="Grigoriev I.V."/>
            <person name="Hibbett D.S."/>
            <person name="Martin F."/>
        </authorList>
    </citation>
    <scope>NUCLEOTIDE SEQUENCE [LARGE SCALE GENOMIC DNA]</scope>
    <source>
        <strain evidence="2">MAFF 305830</strain>
    </source>
</reference>
<protein>
    <submittedName>
        <fullName evidence="1">Uncharacterized protein</fullName>
    </submittedName>
</protein>
<gene>
    <name evidence="1" type="ORF">M408DRAFT_69128</name>
</gene>
<accession>A0A0C2XI30</accession>
<organism evidence="1 2">
    <name type="scientific">Serendipita vermifera MAFF 305830</name>
    <dbReference type="NCBI Taxonomy" id="933852"/>
    <lineage>
        <taxon>Eukaryota</taxon>
        <taxon>Fungi</taxon>
        <taxon>Dikarya</taxon>
        <taxon>Basidiomycota</taxon>
        <taxon>Agaricomycotina</taxon>
        <taxon>Agaricomycetes</taxon>
        <taxon>Sebacinales</taxon>
        <taxon>Serendipitaceae</taxon>
        <taxon>Serendipita</taxon>
    </lineage>
</organism>
<dbReference type="OrthoDB" id="3135773at2759"/>
<dbReference type="AlphaFoldDB" id="A0A0C2XI30"/>
<name>A0A0C2XI30_SERVB</name>